<dbReference type="AlphaFoldDB" id="A0A368K319"/>
<dbReference type="Pfam" id="PF12844">
    <property type="entry name" value="HTH_19"/>
    <property type="match status" value="1"/>
</dbReference>
<dbReference type="InterPro" id="IPR001387">
    <property type="entry name" value="Cro/C1-type_HTH"/>
</dbReference>
<dbReference type="EMBL" id="QOZG01000006">
    <property type="protein sequence ID" value="RCS23015.1"/>
    <property type="molecule type" value="Genomic_DNA"/>
</dbReference>
<dbReference type="SUPFAM" id="SSF47413">
    <property type="entry name" value="lambda repressor-like DNA-binding domains"/>
    <property type="match status" value="1"/>
</dbReference>
<feature type="coiled-coil region" evidence="1">
    <location>
        <begin position="80"/>
        <end position="114"/>
    </location>
</feature>
<evidence type="ECO:0000313" key="3">
    <source>
        <dbReference type="EMBL" id="RCS23015.1"/>
    </source>
</evidence>
<evidence type="ECO:0000256" key="1">
    <source>
        <dbReference type="SAM" id="Coils"/>
    </source>
</evidence>
<dbReference type="Proteomes" id="UP000253420">
    <property type="component" value="Unassembled WGS sequence"/>
</dbReference>
<dbReference type="Gene3D" id="1.10.260.40">
    <property type="entry name" value="lambda repressor-like DNA-binding domains"/>
    <property type="match status" value="1"/>
</dbReference>
<accession>A0A368K319</accession>
<dbReference type="PROSITE" id="PS50943">
    <property type="entry name" value="HTH_CROC1"/>
    <property type="match status" value="1"/>
</dbReference>
<feature type="domain" description="HTH cro/C1-type" evidence="2">
    <location>
        <begin position="5"/>
        <end position="59"/>
    </location>
</feature>
<name>A0A368K319_9HYPH</name>
<organism evidence="3 4">
    <name type="scientific">Phyllobacterium salinisoli</name>
    <dbReference type="NCBI Taxonomy" id="1899321"/>
    <lineage>
        <taxon>Bacteria</taxon>
        <taxon>Pseudomonadati</taxon>
        <taxon>Pseudomonadota</taxon>
        <taxon>Alphaproteobacteria</taxon>
        <taxon>Hyphomicrobiales</taxon>
        <taxon>Phyllobacteriaceae</taxon>
        <taxon>Phyllobacterium</taxon>
    </lineage>
</organism>
<dbReference type="SMART" id="SM00530">
    <property type="entry name" value="HTH_XRE"/>
    <property type="match status" value="1"/>
</dbReference>
<protein>
    <submittedName>
        <fullName evidence="3">XRE family transcriptional regulator</fullName>
    </submittedName>
</protein>
<evidence type="ECO:0000259" key="2">
    <source>
        <dbReference type="PROSITE" id="PS50943"/>
    </source>
</evidence>
<comment type="caution">
    <text evidence="3">The sequence shown here is derived from an EMBL/GenBank/DDBJ whole genome shotgun (WGS) entry which is preliminary data.</text>
</comment>
<keyword evidence="4" id="KW-1185">Reference proteome</keyword>
<dbReference type="CDD" id="cd00093">
    <property type="entry name" value="HTH_XRE"/>
    <property type="match status" value="1"/>
</dbReference>
<gene>
    <name evidence="3" type="ORF">DUT91_16235</name>
</gene>
<reference evidence="3 4" key="1">
    <citation type="submission" date="2018-07" db="EMBL/GenBank/DDBJ databases">
        <title>The draft genome of Phyllobacterium salinisoli.</title>
        <authorList>
            <person name="Liu L."/>
            <person name="Li L."/>
            <person name="Zhang X."/>
            <person name="Liang L."/>
        </authorList>
    </citation>
    <scope>NUCLEOTIDE SEQUENCE [LARGE SCALE GENOMIC DNA]</scope>
    <source>
        <strain evidence="3 4">LLAN61</strain>
    </source>
</reference>
<evidence type="ECO:0000313" key="4">
    <source>
        <dbReference type="Proteomes" id="UP000253420"/>
    </source>
</evidence>
<dbReference type="GO" id="GO:0003677">
    <property type="term" value="F:DNA binding"/>
    <property type="evidence" value="ECO:0007669"/>
    <property type="project" value="InterPro"/>
</dbReference>
<proteinExistence type="predicted"/>
<dbReference type="OrthoDB" id="5659783at2"/>
<keyword evidence="1" id="KW-0175">Coiled coil</keyword>
<sequence>MGGRISLAREAMQLSIAQAARRLGVKTSSWRAWETDSAAPRANRVAMMAGILGVSPSWLLMGRGPGPTEESSGELNTFQLDLLMRNLRAAMTDAEIAQRRVQDLVGQLEELHDLPLADDTNFQAESSQNGLRVKV</sequence>
<dbReference type="InterPro" id="IPR010982">
    <property type="entry name" value="Lambda_DNA-bd_dom_sf"/>
</dbReference>